<dbReference type="NCBIfam" id="TIGR01466">
    <property type="entry name" value="cobJ_cbiH"/>
    <property type="match status" value="1"/>
</dbReference>
<dbReference type="SUPFAM" id="SSF53790">
    <property type="entry name" value="Tetrapyrrole methylase"/>
    <property type="match status" value="1"/>
</dbReference>
<reference evidence="6 7" key="1">
    <citation type="submission" date="2017-05" db="EMBL/GenBank/DDBJ databases">
        <authorList>
            <person name="Song R."/>
            <person name="Chenine A.L."/>
            <person name="Ruprecht R.M."/>
        </authorList>
    </citation>
    <scope>NUCLEOTIDE SEQUENCE [LARGE SCALE GENOMIC DNA]</scope>
    <source>
        <strain evidence="6">SW32</strain>
    </source>
</reference>
<dbReference type="Proteomes" id="UP000194457">
    <property type="component" value="Chromosome"/>
</dbReference>
<dbReference type="InterPro" id="IPR000878">
    <property type="entry name" value="4pyrrol_Mease"/>
</dbReference>
<dbReference type="OrthoDB" id="9772960at2"/>
<evidence type="ECO:0000256" key="4">
    <source>
        <dbReference type="ARBA" id="ARBA00022679"/>
    </source>
</evidence>
<dbReference type="Gene3D" id="3.30.950.10">
    <property type="entry name" value="Methyltransferase, Cobalt-precorrin-4 Transmethylase, Domain 2"/>
    <property type="match status" value="1"/>
</dbReference>
<gene>
    <name evidence="6" type="ORF">B9H00_05865</name>
</gene>
<keyword evidence="5" id="KW-0949">S-adenosyl-L-methionine</keyword>
<dbReference type="InterPro" id="IPR035996">
    <property type="entry name" value="4pyrrol_Methylase_sf"/>
</dbReference>
<dbReference type="GO" id="GO:0032259">
    <property type="term" value="P:methylation"/>
    <property type="evidence" value="ECO:0007669"/>
    <property type="project" value="UniProtKB-KW"/>
</dbReference>
<dbReference type="PANTHER" id="PTHR47036:SF1">
    <property type="entry name" value="COBALT-FACTOR III C(17)-METHYLTRANSFERASE-RELATED"/>
    <property type="match status" value="1"/>
</dbReference>
<dbReference type="InterPro" id="IPR051810">
    <property type="entry name" value="Precorrin_MeTrfase"/>
</dbReference>
<organism evidence="6 7">
    <name type="scientific">Kushneria marisflavi</name>
    <dbReference type="NCBI Taxonomy" id="157779"/>
    <lineage>
        <taxon>Bacteria</taxon>
        <taxon>Pseudomonadati</taxon>
        <taxon>Pseudomonadota</taxon>
        <taxon>Gammaproteobacteria</taxon>
        <taxon>Oceanospirillales</taxon>
        <taxon>Halomonadaceae</taxon>
        <taxon>Kushneria</taxon>
    </lineage>
</organism>
<dbReference type="InterPro" id="IPR006363">
    <property type="entry name" value="Cbl_synth_CobJ/CibH_dom"/>
</dbReference>
<dbReference type="UniPathway" id="UPA00148"/>
<dbReference type="AlphaFoldDB" id="A0A240UMB3"/>
<dbReference type="Gene3D" id="3.40.1010.10">
    <property type="entry name" value="Cobalt-precorrin-4 Transmethylase, Domain 1"/>
    <property type="match status" value="1"/>
</dbReference>
<keyword evidence="3 6" id="KW-0489">Methyltransferase</keyword>
<evidence type="ECO:0000256" key="3">
    <source>
        <dbReference type="ARBA" id="ARBA00022603"/>
    </source>
</evidence>
<sequence length="261" mass="27651">MSGRLIVIGLGPGEAACMTAQAVEALARADWFYGYGPYVDRVVALDDPRRVVSDNREEGARAREALALAARGECVAMLSGGDPGVFAMASAVCEQIERGPEAWRALPLEVVPGVSAMLAAAAACGAPLGHDFAAISLSDNLKPWALIERRLQACAGAGLVMALYNPISKARPWQLGVALERLRDVLAPQTLVIFARAAGRPDEQITTTTLAQARAEQADMATLVIIGSEETREVTRPGQASLVYTPRFAPGWDPESKHSAC</sequence>
<dbReference type="KEGG" id="kma:B9H00_05865"/>
<evidence type="ECO:0000256" key="2">
    <source>
        <dbReference type="ARBA" id="ARBA00022573"/>
    </source>
</evidence>
<dbReference type="RefSeq" id="WP_086899862.1">
    <property type="nucleotide sequence ID" value="NZ_CP021358.1"/>
</dbReference>
<evidence type="ECO:0000313" key="7">
    <source>
        <dbReference type="Proteomes" id="UP000194457"/>
    </source>
</evidence>
<dbReference type="CDD" id="cd11646">
    <property type="entry name" value="Precorrin_3B_C17_MT"/>
    <property type="match status" value="1"/>
</dbReference>
<keyword evidence="7" id="KW-1185">Reference proteome</keyword>
<dbReference type="InterPro" id="IPR014776">
    <property type="entry name" value="4pyrrole_Mease_sub2"/>
</dbReference>
<keyword evidence="2" id="KW-0169">Cobalamin biosynthesis</keyword>
<dbReference type="PANTHER" id="PTHR47036">
    <property type="entry name" value="COBALT-FACTOR III C(17)-METHYLTRANSFERASE-RELATED"/>
    <property type="match status" value="1"/>
</dbReference>
<evidence type="ECO:0000256" key="1">
    <source>
        <dbReference type="ARBA" id="ARBA00004953"/>
    </source>
</evidence>
<proteinExistence type="predicted"/>
<dbReference type="EMBL" id="CP021358">
    <property type="protein sequence ID" value="ART62634.1"/>
    <property type="molecule type" value="Genomic_DNA"/>
</dbReference>
<dbReference type="InterPro" id="IPR014777">
    <property type="entry name" value="4pyrrole_Mease_sub1"/>
</dbReference>
<dbReference type="GO" id="GO:0008168">
    <property type="term" value="F:methyltransferase activity"/>
    <property type="evidence" value="ECO:0007669"/>
    <property type="project" value="UniProtKB-KW"/>
</dbReference>
<name>A0A240UMB3_9GAMM</name>
<comment type="pathway">
    <text evidence="1">Cofactor biosynthesis; adenosylcobalamin biosynthesis.</text>
</comment>
<evidence type="ECO:0000313" key="6">
    <source>
        <dbReference type="EMBL" id="ART62634.1"/>
    </source>
</evidence>
<dbReference type="GO" id="GO:0009236">
    <property type="term" value="P:cobalamin biosynthetic process"/>
    <property type="evidence" value="ECO:0007669"/>
    <property type="project" value="UniProtKB-UniPathway"/>
</dbReference>
<accession>A0A240UMB3</accession>
<dbReference type="Pfam" id="PF00590">
    <property type="entry name" value="TP_methylase"/>
    <property type="match status" value="1"/>
</dbReference>
<evidence type="ECO:0000256" key="5">
    <source>
        <dbReference type="ARBA" id="ARBA00022691"/>
    </source>
</evidence>
<protein>
    <submittedName>
        <fullName evidence="6">Precorrin-3B C(17)-methyltransferase</fullName>
    </submittedName>
</protein>
<keyword evidence="4 6" id="KW-0808">Transferase</keyword>